<feature type="region of interest" description="Disordered" evidence="1">
    <location>
        <begin position="1"/>
        <end position="23"/>
    </location>
</feature>
<feature type="compositionally biased region" description="Basic residues" evidence="1">
    <location>
        <begin position="48"/>
        <end position="65"/>
    </location>
</feature>
<name>A0A077S672_WHEAT</name>
<proteinExistence type="predicted"/>
<dbReference type="AlphaFoldDB" id="A0A077S672"/>
<evidence type="ECO:0000313" key="2">
    <source>
        <dbReference type="EMBL" id="CDM85311.1"/>
    </source>
</evidence>
<organism evidence="2">
    <name type="scientific">Triticum aestivum</name>
    <name type="common">Wheat</name>
    <dbReference type="NCBI Taxonomy" id="4565"/>
    <lineage>
        <taxon>Eukaryota</taxon>
        <taxon>Viridiplantae</taxon>
        <taxon>Streptophyta</taxon>
        <taxon>Embryophyta</taxon>
        <taxon>Tracheophyta</taxon>
        <taxon>Spermatophyta</taxon>
        <taxon>Magnoliopsida</taxon>
        <taxon>Liliopsida</taxon>
        <taxon>Poales</taxon>
        <taxon>Poaceae</taxon>
        <taxon>BOP clade</taxon>
        <taxon>Pooideae</taxon>
        <taxon>Triticodae</taxon>
        <taxon>Triticeae</taxon>
        <taxon>Triticinae</taxon>
        <taxon>Triticum</taxon>
    </lineage>
</organism>
<sequence length="178" mass="19470">MALTLHPPLQLRPPPWSPRPTSAVRSSHRAVLAPAVAAPVPTWVRCGRGGRTRTTRLSRGGRRSGRSTPDASRPKSYILGMFSYPSRCERASHLQPLPSIPAAKSHASTYVLGCWNNWLHRSDVYSSGIVLLELLKGMKTVDNDCNLHQLIMSRADDNAVMEAVDSEVSVTCTDMGLV</sequence>
<dbReference type="HOGENOM" id="CLU_1513207_0_0_1"/>
<accession>A0A077S672</accession>
<dbReference type="EMBL" id="HG670306">
    <property type="protein sequence ID" value="CDM85311.1"/>
    <property type="molecule type" value="Genomic_DNA"/>
</dbReference>
<protein>
    <submittedName>
        <fullName evidence="2">Uncharacterized protein</fullName>
    </submittedName>
</protein>
<evidence type="ECO:0000256" key="1">
    <source>
        <dbReference type="SAM" id="MobiDB-lite"/>
    </source>
</evidence>
<gene>
    <name evidence="2" type="ORF">TRAES_3BF073500010CFD_c1</name>
</gene>
<dbReference type="Gene3D" id="1.10.510.10">
    <property type="entry name" value="Transferase(Phosphotransferase) domain 1"/>
    <property type="match status" value="1"/>
</dbReference>
<feature type="region of interest" description="Disordered" evidence="1">
    <location>
        <begin position="46"/>
        <end position="74"/>
    </location>
</feature>
<reference evidence="2" key="1">
    <citation type="journal article" date="2014" name="Science">
        <title>Structural and functional partitioning of bread wheat chromosome 3B.</title>
        <authorList>
            <person name="Choulet F."/>
            <person name="Alberti A."/>
            <person name="Theil S."/>
            <person name="Glover N."/>
            <person name="Barbe V."/>
            <person name="Daron J."/>
            <person name="Pingault L."/>
            <person name="Sourdille P."/>
            <person name="Couloux A."/>
            <person name="Paux E."/>
            <person name="Leroy P."/>
            <person name="Mangenot S."/>
            <person name="Guilhot N."/>
            <person name="Le Gouis J."/>
            <person name="Balfourier F."/>
            <person name="Alaux M."/>
            <person name="Jamilloux V."/>
            <person name="Poulain J."/>
            <person name="Durand C."/>
            <person name="Bellec A."/>
            <person name="Gaspin C."/>
            <person name="Safar J."/>
            <person name="Dolezel J."/>
            <person name="Rogers J."/>
            <person name="Vandepoele K."/>
            <person name="Aury J.M."/>
            <person name="Mayer K."/>
            <person name="Berges H."/>
            <person name="Quesneville H."/>
            <person name="Wincker P."/>
            <person name="Feuillet C."/>
        </authorList>
    </citation>
    <scope>NUCLEOTIDE SEQUENCE</scope>
</reference>